<keyword evidence="2" id="KW-1185">Reference proteome</keyword>
<dbReference type="OrthoDB" id="3382718at2"/>
<dbReference type="SUPFAM" id="SSF140453">
    <property type="entry name" value="EsxAB dimer-like"/>
    <property type="match status" value="1"/>
</dbReference>
<evidence type="ECO:0000313" key="2">
    <source>
        <dbReference type="Proteomes" id="UP000198282"/>
    </source>
</evidence>
<proteinExistence type="predicted"/>
<dbReference type="Proteomes" id="UP000198282">
    <property type="component" value="Unassembled WGS sequence"/>
</dbReference>
<evidence type="ECO:0000313" key="1">
    <source>
        <dbReference type="EMBL" id="SNS96381.1"/>
    </source>
</evidence>
<protein>
    <submittedName>
        <fullName evidence="1">WXG100 family type VII secretion target</fullName>
    </submittedName>
</protein>
<name>A0A239IS36_9ACTN</name>
<dbReference type="InterPro" id="IPR036689">
    <property type="entry name" value="ESAT-6-like_sf"/>
</dbReference>
<organism evidence="1 2">
    <name type="scientific">Streptosporangium subroseum</name>
    <dbReference type="NCBI Taxonomy" id="106412"/>
    <lineage>
        <taxon>Bacteria</taxon>
        <taxon>Bacillati</taxon>
        <taxon>Actinomycetota</taxon>
        <taxon>Actinomycetes</taxon>
        <taxon>Streptosporangiales</taxon>
        <taxon>Streptosporangiaceae</taxon>
        <taxon>Streptosporangium</taxon>
    </lineage>
</organism>
<dbReference type="Pfam" id="PF06013">
    <property type="entry name" value="WXG100"/>
    <property type="match status" value="1"/>
</dbReference>
<dbReference type="Gene3D" id="1.10.287.1060">
    <property type="entry name" value="ESAT-6-like"/>
    <property type="match status" value="1"/>
</dbReference>
<dbReference type="RefSeq" id="WP_089209091.1">
    <property type="nucleotide sequence ID" value="NZ_CP109068.1"/>
</dbReference>
<dbReference type="AlphaFoldDB" id="A0A239IS36"/>
<gene>
    <name evidence="1" type="ORF">SAMN05216276_102093</name>
</gene>
<dbReference type="InterPro" id="IPR010310">
    <property type="entry name" value="T7SS_ESAT-6-like"/>
</dbReference>
<reference evidence="1 2" key="1">
    <citation type="submission" date="2017-06" db="EMBL/GenBank/DDBJ databases">
        <authorList>
            <person name="Kim H.J."/>
            <person name="Triplett B.A."/>
        </authorList>
    </citation>
    <scope>NUCLEOTIDE SEQUENCE [LARGE SCALE GENOMIC DNA]</scope>
    <source>
        <strain evidence="1 2">CGMCC 4.2132</strain>
    </source>
</reference>
<sequence>MPNFAVNSDETASTSAALLNDFSTLQDKLTEVRGKIQTLLAQGYSTPAAQQKFQPFFDEFARGFDQVNQSLQGIGQYVKAVGDAFSQTDEQLGSNLS</sequence>
<dbReference type="EMBL" id="FZOD01000020">
    <property type="protein sequence ID" value="SNS96381.1"/>
    <property type="molecule type" value="Genomic_DNA"/>
</dbReference>
<accession>A0A239IS36</accession>